<evidence type="ECO:0000313" key="1">
    <source>
        <dbReference type="EMBL" id="MBC8570756.1"/>
    </source>
</evidence>
<keyword evidence="2" id="KW-1185">Reference proteome</keyword>
<organism evidence="1 2">
    <name type="scientific">Zongyangia hominis</name>
    <dbReference type="NCBI Taxonomy" id="2763677"/>
    <lineage>
        <taxon>Bacteria</taxon>
        <taxon>Bacillati</taxon>
        <taxon>Bacillota</taxon>
        <taxon>Clostridia</taxon>
        <taxon>Eubacteriales</taxon>
        <taxon>Oscillospiraceae</taxon>
        <taxon>Zongyangia</taxon>
    </lineage>
</organism>
<dbReference type="AlphaFoldDB" id="A0A926EET1"/>
<sequence length="72" mass="8226">MKDILDILADQCGCFISALKYSENLPRTIAELRALDLSRYSLTQCNEALSYLFNENFSFSTHQEVKNYLAGK</sequence>
<dbReference type="RefSeq" id="WP_262397850.1">
    <property type="nucleotide sequence ID" value="NZ_JACRTC010000005.1"/>
</dbReference>
<reference evidence="1" key="1">
    <citation type="submission" date="2020-08" db="EMBL/GenBank/DDBJ databases">
        <title>Genome public.</title>
        <authorList>
            <person name="Liu C."/>
            <person name="Sun Q."/>
        </authorList>
    </citation>
    <scope>NUCLEOTIDE SEQUENCE</scope>
    <source>
        <strain evidence="1">NSJ-54</strain>
    </source>
</reference>
<name>A0A926EET1_9FIRM</name>
<proteinExistence type="predicted"/>
<evidence type="ECO:0000313" key="2">
    <source>
        <dbReference type="Proteomes" id="UP000660861"/>
    </source>
</evidence>
<gene>
    <name evidence="1" type="ORF">H8709_07940</name>
</gene>
<protein>
    <submittedName>
        <fullName evidence="1">Uncharacterized protein</fullName>
    </submittedName>
</protein>
<dbReference type="EMBL" id="JACRTC010000005">
    <property type="protein sequence ID" value="MBC8570756.1"/>
    <property type="molecule type" value="Genomic_DNA"/>
</dbReference>
<accession>A0A926EET1</accession>
<comment type="caution">
    <text evidence="1">The sequence shown here is derived from an EMBL/GenBank/DDBJ whole genome shotgun (WGS) entry which is preliminary data.</text>
</comment>
<dbReference type="Proteomes" id="UP000660861">
    <property type="component" value="Unassembled WGS sequence"/>
</dbReference>